<feature type="domain" description="AB hydrolase-1" evidence="1">
    <location>
        <begin position="43"/>
        <end position="290"/>
    </location>
</feature>
<keyword evidence="3" id="KW-1185">Reference proteome</keyword>
<keyword evidence="2" id="KW-0378">Hydrolase</keyword>
<dbReference type="GO" id="GO:0016787">
    <property type="term" value="F:hydrolase activity"/>
    <property type="evidence" value="ECO:0007669"/>
    <property type="project" value="UniProtKB-KW"/>
</dbReference>
<dbReference type="Pfam" id="PF00561">
    <property type="entry name" value="Abhydrolase_1"/>
    <property type="match status" value="1"/>
</dbReference>
<accession>A0A8J7CVR9</accession>
<gene>
    <name evidence="2" type="ORF">ICN82_01230</name>
</gene>
<evidence type="ECO:0000259" key="1">
    <source>
        <dbReference type="Pfam" id="PF00561"/>
    </source>
</evidence>
<comment type="caution">
    <text evidence="2">The sequence shown here is derived from an EMBL/GenBank/DDBJ whole genome shotgun (WGS) entry which is preliminary data.</text>
</comment>
<dbReference type="PRINTS" id="PR00412">
    <property type="entry name" value="EPOXHYDRLASE"/>
</dbReference>
<dbReference type="InterPro" id="IPR050266">
    <property type="entry name" value="AB_hydrolase_sf"/>
</dbReference>
<proteinExistence type="predicted"/>
<dbReference type="Gene3D" id="3.40.50.1820">
    <property type="entry name" value="alpha/beta hydrolase"/>
    <property type="match status" value="1"/>
</dbReference>
<dbReference type="EMBL" id="JACVXA010000003">
    <property type="protein sequence ID" value="MBE3636822.1"/>
    <property type="molecule type" value="Genomic_DNA"/>
</dbReference>
<reference evidence="2" key="1">
    <citation type="submission" date="2020-09" db="EMBL/GenBank/DDBJ databases">
        <title>A novel bacterium of genus Mangrovicoccus, isolated from South China Sea.</title>
        <authorList>
            <person name="Huang H."/>
            <person name="Mo K."/>
            <person name="Hu Y."/>
        </authorList>
    </citation>
    <scope>NUCLEOTIDE SEQUENCE</scope>
    <source>
        <strain evidence="2">HB182678</strain>
    </source>
</reference>
<dbReference type="RefSeq" id="WP_193179006.1">
    <property type="nucleotide sequence ID" value="NZ_JACVXA010000003.1"/>
</dbReference>
<protein>
    <submittedName>
        <fullName evidence="2">Alpha/beta hydrolase</fullName>
    </submittedName>
</protein>
<organism evidence="2 3">
    <name type="scientific">Mangrovicoccus algicola</name>
    <dbReference type="NCBI Taxonomy" id="2771008"/>
    <lineage>
        <taxon>Bacteria</taxon>
        <taxon>Pseudomonadati</taxon>
        <taxon>Pseudomonadota</taxon>
        <taxon>Alphaproteobacteria</taxon>
        <taxon>Rhodobacterales</taxon>
        <taxon>Paracoccaceae</taxon>
        <taxon>Mangrovicoccus</taxon>
    </lineage>
</organism>
<dbReference type="InterPro" id="IPR000073">
    <property type="entry name" value="AB_hydrolase_1"/>
</dbReference>
<dbReference type="InterPro" id="IPR029058">
    <property type="entry name" value="AB_hydrolase_fold"/>
</dbReference>
<sequence length="308" mass="33819">MDRQAALAAAAEAPDFFPGFDAALHDLGGGVRVFARRRGSGAPLLLLHGYPQTSAMWHRVAPVLAERHAVICPDLRGYGRSWKPEPGPGVYAKRAMACDLLRLMDRLGHERFVILAHDRGARVAHRMAADHPDRVAAFVALDIAPTREMYREARSGFAHDYWHWYWLTRPAPFPERLIGADPDFFWLSKASGGSAGLAPFARPALQEYLDAFRDPAAIRAACEDYRAAAGEDIAHDDAETGKCRVPMLALWGSDGAIEKHFDCLALWRERVSDVAGRAIPGGHYLAEENPQAVLAEAGPFLARHGEGL</sequence>
<name>A0A8J7CVR9_9RHOB</name>
<dbReference type="Proteomes" id="UP000609121">
    <property type="component" value="Unassembled WGS sequence"/>
</dbReference>
<evidence type="ECO:0000313" key="2">
    <source>
        <dbReference type="EMBL" id="MBE3636822.1"/>
    </source>
</evidence>
<dbReference type="SUPFAM" id="SSF53474">
    <property type="entry name" value="alpha/beta-Hydrolases"/>
    <property type="match status" value="1"/>
</dbReference>
<dbReference type="PANTHER" id="PTHR43798">
    <property type="entry name" value="MONOACYLGLYCEROL LIPASE"/>
    <property type="match status" value="1"/>
</dbReference>
<dbReference type="InterPro" id="IPR000639">
    <property type="entry name" value="Epox_hydrolase-like"/>
</dbReference>
<dbReference type="AlphaFoldDB" id="A0A8J7CVR9"/>
<evidence type="ECO:0000313" key="3">
    <source>
        <dbReference type="Proteomes" id="UP000609121"/>
    </source>
</evidence>